<evidence type="ECO:0008006" key="4">
    <source>
        <dbReference type="Google" id="ProtNLM"/>
    </source>
</evidence>
<gene>
    <name evidence="2" type="ORF">HYALB_00001629</name>
</gene>
<dbReference type="PROSITE" id="PS50088">
    <property type="entry name" value="ANK_REPEAT"/>
    <property type="match status" value="3"/>
</dbReference>
<organism evidence="2 3">
    <name type="scientific">Hymenoscyphus albidus</name>
    <dbReference type="NCBI Taxonomy" id="595503"/>
    <lineage>
        <taxon>Eukaryota</taxon>
        <taxon>Fungi</taxon>
        <taxon>Dikarya</taxon>
        <taxon>Ascomycota</taxon>
        <taxon>Pezizomycotina</taxon>
        <taxon>Leotiomycetes</taxon>
        <taxon>Helotiales</taxon>
        <taxon>Helotiaceae</taxon>
        <taxon>Hymenoscyphus</taxon>
    </lineage>
</organism>
<dbReference type="SMART" id="SM00248">
    <property type="entry name" value="ANK"/>
    <property type="match status" value="5"/>
</dbReference>
<evidence type="ECO:0000256" key="1">
    <source>
        <dbReference type="PROSITE-ProRule" id="PRU00023"/>
    </source>
</evidence>
<keyword evidence="1" id="KW-0040">ANK repeat</keyword>
<comment type="caution">
    <text evidence="2">The sequence shown here is derived from an EMBL/GenBank/DDBJ whole genome shotgun (WGS) entry which is preliminary data.</text>
</comment>
<dbReference type="Proteomes" id="UP000701801">
    <property type="component" value="Unassembled WGS sequence"/>
</dbReference>
<accession>A0A9N9LIM2</accession>
<dbReference type="EMBL" id="CAJVRM010000041">
    <property type="protein sequence ID" value="CAG8972231.1"/>
    <property type="molecule type" value="Genomic_DNA"/>
</dbReference>
<dbReference type="PROSITE" id="PS50297">
    <property type="entry name" value="ANK_REP_REGION"/>
    <property type="match status" value="2"/>
</dbReference>
<dbReference type="OrthoDB" id="3557006at2759"/>
<evidence type="ECO:0000313" key="3">
    <source>
        <dbReference type="Proteomes" id="UP000701801"/>
    </source>
</evidence>
<feature type="repeat" description="ANK" evidence="1">
    <location>
        <begin position="461"/>
        <end position="493"/>
    </location>
</feature>
<proteinExistence type="predicted"/>
<dbReference type="AlphaFoldDB" id="A0A9N9LIM2"/>
<dbReference type="InterPro" id="IPR036770">
    <property type="entry name" value="Ankyrin_rpt-contain_sf"/>
</dbReference>
<dbReference type="Pfam" id="PF12796">
    <property type="entry name" value="Ank_2"/>
    <property type="match status" value="1"/>
</dbReference>
<dbReference type="Gene3D" id="1.25.40.20">
    <property type="entry name" value="Ankyrin repeat-containing domain"/>
    <property type="match status" value="2"/>
</dbReference>
<dbReference type="Pfam" id="PF13637">
    <property type="entry name" value="Ank_4"/>
    <property type="match status" value="1"/>
</dbReference>
<keyword evidence="3" id="KW-1185">Reference proteome</keyword>
<reference evidence="2" key="1">
    <citation type="submission" date="2021-07" db="EMBL/GenBank/DDBJ databases">
        <authorList>
            <person name="Durling M."/>
        </authorList>
    </citation>
    <scope>NUCLEOTIDE SEQUENCE</scope>
</reference>
<sequence length="593" mass="67015">MLPPTLYGTYERILDGVNRSGHGVQEMVQTTLNWVVSSEGGTLSLDELCEAISIRPGDRSLDKEAFYDEETILSHCSSLVQVNHKLEGFELSHFTVKEFLTSIDPNSPYSQYSQNETKVHASLAKTCLAYIMLDPFQSDVIEDFDEWRLQQVEHPFRMHAVRYWFTYAKSNCTDEKMLALVQELFDSSKTLCFLSWARDDLFIHSSAFAKREADRQYVLTGGVEPLHIAAAMGAYELCQWLLSSDCQINRSSDLCTPLHCALMGIDILSEFFVDSEWFTMHSKGHYKLYTRINTLRLLVDEGADFNKPYKDSHGQEFSYVKLALHTRTTDGSNHPLTLLIEAGPKLDKDLLIVFEQLVEDDNHAFSDDKDAYQKFIETLVKKFEQNTQDDEVKHALLDIALQFKTFSGLPQIGLGNGSFLRLPQEDLQAKFLCAIRFDQTSMMELLLRESSLKSSFTHGYLENTPLHNAVYCGSSNATKLLISLGAKVNAADNQGDTPLHVAANRDGRYNECVSALLDNGSNLTVVNKRGHTPWHVAAKYGSKATLVLFMSRDEQLDQSLATREEEGFIPLFYVAKHQSIGEPSFLLFSSSYI</sequence>
<name>A0A9N9LIM2_9HELO</name>
<feature type="repeat" description="ANK" evidence="1">
    <location>
        <begin position="494"/>
        <end position="528"/>
    </location>
</feature>
<protein>
    <recommendedName>
        <fullName evidence="4">Ankyrin repeat protein</fullName>
    </recommendedName>
</protein>
<dbReference type="SUPFAM" id="SSF48403">
    <property type="entry name" value="Ankyrin repeat"/>
    <property type="match status" value="1"/>
</dbReference>
<feature type="repeat" description="ANK" evidence="1">
    <location>
        <begin position="221"/>
        <end position="253"/>
    </location>
</feature>
<dbReference type="PANTHER" id="PTHR24118">
    <property type="entry name" value="POTE ANKYRIN DOMAIN"/>
    <property type="match status" value="1"/>
</dbReference>
<evidence type="ECO:0000313" key="2">
    <source>
        <dbReference type="EMBL" id="CAG8972231.1"/>
    </source>
</evidence>
<dbReference type="PANTHER" id="PTHR24118:SF99">
    <property type="entry name" value="POTE ANKYRIN DOMAIN FAMILY MEMBER 3C-RELATED"/>
    <property type="match status" value="1"/>
</dbReference>
<dbReference type="InterPro" id="IPR002110">
    <property type="entry name" value="Ankyrin_rpt"/>
</dbReference>